<dbReference type="InterPro" id="IPR035500">
    <property type="entry name" value="NHR-like_dom_sf"/>
</dbReference>
<evidence type="ECO:0000256" key="7">
    <source>
        <dbReference type="ARBA" id="ARBA00023125"/>
    </source>
</evidence>
<evidence type="ECO:0000256" key="3">
    <source>
        <dbReference type="ARBA" id="ARBA00022723"/>
    </source>
</evidence>
<dbReference type="InterPro" id="IPR000536">
    <property type="entry name" value="Nucl_hrmn_rcpt_lig-bd"/>
</dbReference>
<feature type="region of interest" description="Disordered" evidence="10">
    <location>
        <begin position="1"/>
        <end position="68"/>
    </location>
</feature>
<dbReference type="PRINTS" id="PR00546">
    <property type="entry name" value="THYROIDHORMR"/>
</dbReference>
<evidence type="ECO:0000256" key="5">
    <source>
        <dbReference type="ARBA" id="ARBA00022833"/>
    </source>
</evidence>
<dbReference type="CDD" id="cd06929">
    <property type="entry name" value="NR_LBD_F1"/>
    <property type="match status" value="1"/>
</dbReference>
<dbReference type="PANTHER" id="PTHR45805:SF2">
    <property type="entry name" value="NUCLEAR HORMONE RECEPTOR HR3-RELATED"/>
    <property type="match status" value="1"/>
</dbReference>
<keyword evidence="8" id="KW-0804">Transcription</keyword>
<evidence type="ECO:0000313" key="12">
    <source>
        <dbReference type="EMBL" id="KAK7499613.1"/>
    </source>
</evidence>
<gene>
    <name evidence="12" type="ORF">BaRGS_00009265</name>
</gene>
<keyword evidence="5" id="KW-0862">Zinc</keyword>
<comment type="subcellular location">
    <subcellularLocation>
        <location evidence="1">Nucleus</location>
    </subcellularLocation>
</comment>
<dbReference type="PROSITE" id="PS51843">
    <property type="entry name" value="NR_LBD"/>
    <property type="match status" value="1"/>
</dbReference>
<keyword evidence="13" id="KW-1185">Reference proteome</keyword>
<feature type="region of interest" description="Disordered" evidence="10">
    <location>
        <begin position="109"/>
        <end position="130"/>
    </location>
</feature>
<accession>A0ABD0LJL1</accession>
<keyword evidence="6" id="KW-0805">Transcription regulation</keyword>
<evidence type="ECO:0000259" key="11">
    <source>
        <dbReference type="PROSITE" id="PS51843"/>
    </source>
</evidence>
<dbReference type="EMBL" id="JACVVK020000043">
    <property type="protein sequence ID" value="KAK7499613.1"/>
    <property type="molecule type" value="Genomic_DNA"/>
</dbReference>
<protein>
    <recommendedName>
        <fullName evidence="11">NR LBD domain-containing protein</fullName>
    </recommendedName>
</protein>
<feature type="non-terminal residue" evidence="12">
    <location>
        <position position="1"/>
    </location>
</feature>
<feature type="domain" description="NR LBD" evidence="11">
    <location>
        <begin position="311"/>
        <end position="555"/>
    </location>
</feature>
<keyword evidence="7" id="KW-0238">DNA-binding</keyword>
<dbReference type="SUPFAM" id="SSF48508">
    <property type="entry name" value="Nuclear receptor ligand-binding domain"/>
    <property type="match status" value="1"/>
</dbReference>
<keyword evidence="9" id="KW-0675">Receptor</keyword>
<dbReference type="GO" id="GO:0008270">
    <property type="term" value="F:zinc ion binding"/>
    <property type="evidence" value="ECO:0007669"/>
    <property type="project" value="UniProtKB-KW"/>
</dbReference>
<dbReference type="GO" id="GO:0010468">
    <property type="term" value="P:regulation of gene expression"/>
    <property type="evidence" value="ECO:0007669"/>
    <property type="project" value="UniProtKB-ARBA"/>
</dbReference>
<evidence type="ECO:0000256" key="6">
    <source>
        <dbReference type="ARBA" id="ARBA00023015"/>
    </source>
</evidence>
<dbReference type="AlphaFoldDB" id="A0ABD0LJL1"/>
<dbReference type="GO" id="GO:0005634">
    <property type="term" value="C:nucleus"/>
    <property type="evidence" value="ECO:0007669"/>
    <property type="project" value="UniProtKB-SubCell"/>
</dbReference>
<organism evidence="12 13">
    <name type="scientific">Batillaria attramentaria</name>
    <dbReference type="NCBI Taxonomy" id="370345"/>
    <lineage>
        <taxon>Eukaryota</taxon>
        <taxon>Metazoa</taxon>
        <taxon>Spiralia</taxon>
        <taxon>Lophotrochozoa</taxon>
        <taxon>Mollusca</taxon>
        <taxon>Gastropoda</taxon>
        <taxon>Caenogastropoda</taxon>
        <taxon>Sorbeoconcha</taxon>
        <taxon>Cerithioidea</taxon>
        <taxon>Batillariidae</taxon>
        <taxon>Batillaria</taxon>
    </lineage>
</organism>
<comment type="similarity">
    <text evidence="2">Belongs to the nuclear hormone receptor family. NR1 subfamily.</text>
</comment>
<evidence type="ECO:0000256" key="9">
    <source>
        <dbReference type="ARBA" id="ARBA00023170"/>
    </source>
</evidence>
<dbReference type="SMART" id="SM00430">
    <property type="entry name" value="HOLI"/>
    <property type="match status" value="1"/>
</dbReference>
<keyword evidence="4" id="KW-0863">Zinc-finger</keyword>
<dbReference type="InterPro" id="IPR001723">
    <property type="entry name" value="Nuclear_hrmn_rcpt"/>
</dbReference>
<comment type="caution">
    <text evidence="12">The sequence shown here is derived from an EMBL/GenBank/DDBJ whole genome shotgun (WGS) entry which is preliminary data.</text>
</comment>
<dbReference type="InterPro" id="IPR001728">
    <property type="entry name" value="ThyrH_rcpt"/>
</dbReference>
<evidence type="ECO:0000256" key="4">
    <source>
        <dbReference type="ARBA" id="ARBA00022771"/>
    </source>
</evidence>
<dbReference type="GO" id="GO:0003677">
    <property type="term" value="F:DNA binding"/>
    <property type="evidence" value="ECO:0007669"/>
    <property type="project" value="UniProtKB-KW"/>
</dbReference>
<reference evidence="12 13" key="1">
    <citation type="journal article" date="2023" name="Sci. Data">
        <title>Genome assembly of the Korean intertidal mud-creeper Batillaria attramentaria.</title>
        <authorList>
            <person name="Patra A.K."/>
            <person name="Ho P.T."/>
            <person name="Jun S."/>
            <person name="Lee S.J."/>
            <person name="Kim Y."/>
            <person name="Won Y.J."/>
        </authorList>
    </citation>
    <scope>NUCLEOTIDE SEQUENCE [LARGE SCALE GENOMIC DNA]</scope>
    <source>
        <strain evidence="12">Wonlab-2016</strain>
    </source>
</reference>
<name>A0ABD0LJL1_9CAEN</name>
<keyword evidence="3" id="KW-0479">Metal-binding</keyword>
<evidence type="ECO:0000256" key="2">
    <source>
        <dbReference type="ARBA" id="ARBA00008092"/>
    </source>
</evidence>
<sequence>QLSSQPDQLRTHAPGSWWAAARSANGSSDFEASRLGRRPKRLKEVSGDGSGGSRSHTGSLPPIAPYPSPQELYRMRMAELQKILQSNGTFKAELMQAFLSAAKASFQEHSKTGEAGKSHGQGKGQSSQKMLDTSGLSNLNQNFMSGAGVVLPVSSGSDTVASDSGVGGGGAGLSGVDSPASLHSPGGSYMDLSSLAALDNFLFEQGLPPTPSGVQQNSMEASPDMPALNSPFNLNNVSLDPVSNATSPLSDYGVGSPLMVKTEPLVKTEPAGAVKTEPSVKTEPVSPLMSPLMSSSLNFEQFENAVDVGAIMEEVTDAVVEAHLATTINTHSAVAEATKRLSDPDTNMPDMSKLTLDANNVWQQFMSAMVPEITKCVKFCKKLPGFVEIEQDDQIRLIKQGSFEVMLARFSMLVDHTKQEMLDPTHSVRCPRHIIRGMQMGEFLDEFFFVAAHFNPLKLTDGEIGLFTSVLIICPDRKGLKNQRAIAKIQSLFQQALYYLMKHNHPDPDTKFAQLMGLIPMFRRINEEHSRALNSIRMKSPEEFSAQFPPLHQEIYDH</sequence>
<evidence type="ECO:0000256" key="8">
    <source>
        <dbReference type="ARBA" id="ARBA00023163"/>
    </source>
</evidence>
<evidence type="ECO:0000313" key="13">
    <source>
        <dbReference type="Proteomes" id="UP001519460"/>
    </source>
</evidence>
<dbReference type="PANTHER" id="PTHR45805">
    <property type="entry name" value="NUCLEAR HORMONE RECEPTOR HR3-RELATED"/>
    <property type="match status" value="1"/>
</dbReference>
<dbReference type="Gene3D" id="1.10.565.10">
    <property type="entry name" value="Retinoid X Receptor"/>
    <property type="match status" value="1"/>
</dbReference>
<evidence type="ECO:0000256" key="1">
    <source>
        <dbReference type="ARBA" id="ARBA00004123"/>
    </source>
</evidence>
<evidence type="ECO:0000256" key="10">
    <source>
        <dbReference type="SAM" id="MobiDB-lite"/>
    </source>
</evidence>
<proteinExistence type="inferred from homology"/>
<dbReference type="PRINTS" id="PR00398">
    <property type="entry name" value="STRDHORMONER"/>
</dbReference>
<dbReference type="Proteomes" id="UP001519460">
    <property type="component" value="Unassembled WGS sequence"/>
</dbReference>
<dbReference type="Pfam" id="PF00104">
    <property type="entry name" value="Hormone_recep"/>
    <property type="match status" value="1"/>
</dbReference>